<evidence type="ECO:0000313" key="2">
    <source>
        <dbReference type="Ensembl" id="ENSCINP00000033947.1"/>
    </source>
</evidence>
<reference evidence="2" key="4">
    <citation type="submission" date="2025-09" db="UniProtKB">
        <authorList>
            <consortium name="Ensembl"/>
        </authorList>
    </citation>
    <scope>IDENTIFICATION</scope>
</reference>
<dbReference type="Ensembl" id="ENSCINT00000036258.1">
    <property type="protein sequence ID" value="ENSCINP00000033947.1"/>
    <property type="gene ID" value="ENSCING00000023059.1"/>
</dbReference>
<dbReference type="AlphaFoldDB" id="H2XWB3"/>
<dbReference type="PANTHER" id="PTHR14202:SF0">
    <property type="entry name" value="RNA-BINDING PROTEIN RO60"/>
    <property type="match status" value="1"/>
</dbReference>
<protein>
    <recommendedName>
        <fullName evidence="1">RNA-binding protein RO60 vWA domain-containing protein</fullName>
    </recommendedName>
</protein>
<dbReference type="EMBL" id="EAAA01000097">
    <property type="status" value="NOT_ANNOTATED_CDS"/>
    <property type="molecule type" value="Genomic_DNA"/>
</dbReference>
<evidence type="ECO:0000259" key="1">
    <source>
        <dbReference type="Pfam" id="PF25045"/>
    </source>
</evidence>
<sequence length="90" mass="10361">MIKAKKEKKPFDVFIVITDKETWKGKTSPHIALKQYREEMQIPAKFILISLAVRKMEKDVDGASDRGMLSICGFNESVPDIIHDFICDEF</sequence>
<dbReference type="SUPFAM" id="SSF53300">
    <property type="entry name" value="vWA-like"/>
    <property type="match status" value="1"/>
</dbReference>
<dbReference type="Proteomes" id="UP000008144">
    <property type="component" value="Chromosome 1"/>
</dbReference>
<dbReference type="OMA" id="MTANEFT"/>
<dbReference type="Pfam" id="PF25045">
    <property type="entry name" value="vWA_Ro60"/>
    <property type="match status" value="1"/>
</dbReference>
<dbReference type="InterPro" id="IPR036465">
    <property type="entry name" value="vWFA_dom_sf"/>
</dbReference>
<evidence type="ECO:0000313" key="3">
    <source>
        <dbReference type="Proteomes" id="UP000008144"/>
    </source>
</evidence>
<keyword evidence="3" id="KW-1185">Reference proteome</keyword>
<dbReference type="PANTHER" id="PTHR14202">
    <property type="entry name" value="60 KDA RIBONUCLEOPROTEIN SSA/RO"/>
    <property type="match status" value="1"/>
</dbReference>
<dbReference type="InterPro" id="IPR056800">
    <property type="entry name" value="vWA_Ro60"/>
</dbReference>
<dbReference type="Gene3D" id="3.40.50.410">
    <property type="entry name" value="von Willebrand factor, type A domain"/>
    <property type="match status" value="1"/>
</dbReference>
<dbReference type="GeneTree" id="ENSGT00390000006200"/>
<reference evidence="2" key="3">
    <citation type="submission" date="2025-08" db="UniProtKB">
        <authorList>
            <consortium name="Ensembl"/>
        </authorList>
    </citation>
    <scope>IDENTIFICATION</scope>
</reference>
<name>H2XWB3_CIOIN</name>
<dbReference type="InParanoid" id="H2XWB3"/>
<dbReference type="GO" id="GO:0003723">
    <property type="term" value="F:RNA binding"/>
    <property type="evidence" value="ECO:0007669"/>
    <property type="project" value="InterPro"/>
</dbReference>
<accession>H2XWB3</accession>
<proteinExistence type="predicted"/>
<reference evidence="3" key="1">
    <citation type="journal article" date="2002" name="Science">
        <title>The draft genome of Ciona intestinalis: insights into chordate and vertebrate origins.</title>
        <authorList>
            <person name="Dehal P."/>
            <person name="Satou Y."/>
            <person name="Campbell R.K."/>
            <person name="Chapman J."/>
            <person name="Degnan B."/>
            <person name="De Tomaso A."/>
            <person name="Davidson B."/>
            <person name="Di Gregorio A."/>
            <person name="Gelpke M."/>
            <person name="Goodstein D.M."/>
            <person name="Harafuji N."/>
            <person name="Hastings K.E."/>
            <person name="Ho I."/>
            <person name="Hotta K."/>
            <person name="Huang W."/>
            <person name="Kawashima T."/>
            <person name="Lemaire P."/>
            <person name="Martinez D."/>
            <person name="Meinertzhagen I.A."/>
            <person name="Necula S."/>
            <person name="Nonaka M."/>
            <person name="Putnam N."/>
            <person name="Rash S."/>
            <person name="Saiga H."/>
            <person name="Satake M."/>
            <person name="Terry A."/>
            <person name="Yamada L."/>
            <person name="Wang H.G."/>
            <person name="Awazu S."/>
            <person name="Azumi K."/>
            <person name="Boore J."/>
            <person name="Branno M."/>
            <person name="Chin-Bow S."/>
            <person name="DeSantis R."/>
            <person name="Doyle S."/>
            <person name="Francino P."/>
            <person name="Keys D.N."/>
            <person name="Haga S."/>
            <person name="Hayashi H."/>
            <person name="Hino K."/>
            <person name="Imai K.S."/>
            <person name="Inaba K."/>
            <person name="Kano S."/>
            <person name="Kobayashi K."/>
            <person name="Kobayashi M."/>
            <person name="Lee B.I."/>
            <person name="Makabe K.W."/>
            <person name="Manohar C."/>
            <person name="Matassi G."/>
            <person name="Medina M."/>
            <person name="Mochizuki Y."/>
            <person name="Mount S."/>
            <person name="Morishita T."/>
            <person name="Miura S."/>
            <person name="Nakayama A."/>
            <person name="Nishizaka S."/>
            <person name="Nomoto H."/>
            <person name="Ohta F."/>
            <person name="Oishi K."/>
            <person name="Rigoutsos I."/>
            <person name="Sano M."/>
            <person name="Sasaki A."/>
            <person name="Sasakura Y."/>
            <person name="Shoguchi E."/>
            <person name="Shin-i T."/>
            <person name="Spagnuolo A."/>
            <person name="Stainier D."/>
            <person name="Suzuki M.M."/>
            <person name="Tassy O."/>
            <person name="Takatori N."/>
            <person name="Tokuoka M."/>
            <person name="Yagi K."/>
            <person name="Yoshizaki F."/>
            <person name="Wada S."/>
            <person name="Zhang C."/>
            <person name="Hyatt P.D."/>
            <person name="Larimer F."/>
            <person name="Detter C."/>
            <person name="Doggett N."/>
            <person name="Glavina T."/>
            <person name="Hawkins T."/>
            <person name="Richardson P."/>
            <person name="Lucas S."/>
            <person name="Kohara Y."/>
            <person name="Levine M."/>
            <person name="Satoh N."/>
            <person name="Rokhsar D.S."/>
        </authorList>
    </citation>
    <scope>NUCLEOTIDE SEQUENCE [LARGE SCALE GENOMIC DNA]</scope>
</reference>
<reference evidence="2" key="2">
    <citation type="journal article" date="2008" name="Genome Biol.">
        <title>Improved genome assembly and evidence-based global gene model set for the chordate Ciona intestinalis: new insight into intron and operon populations.</title>
        <authorList>
            <person name="Satou Y."/>
            <person name="Mineta K."/>
            <person name="Ogasawara M."/>
            <person name="Sasakura Y."/>
            <person name="Shoguchi E."/>
            <person name="Ueno K."/>
            <person name="Yamada L."/>
            <person name="Matsumoto J."/>
            <person name="Wasserscheid J."/>
            <person name="Dewar K."/>
            <person name="Wiley G.B."/>
            <person name="Macmil S.L."/>
            <person name="Roe B.A."/>
            <person name="Zeller R.W."/>
            <person name="Hastings K.E."/>
            <person name="Lemaire P."/>
            <person name="Lindquist E."/>
            <person name="Endo T."/>
            <person name="Hotta K."/>
            <person name="Inaba K."/>
        </authorList>
    </citation>
    <scope>NUCLEOTIDE SEQUENCE [LARGE SCALE GENOMIC DNA]</scope>
    <source>
        <strain evidence="2">wild type</strain>
    </source>
</reference>
<dbReference type="InterPro" id="IPR040322">
    <property type="entry name" value="TROVE2"/>
</dbReference>
<feature type="domain" description="RNA-binding protein RO60 vWA" evidence="1">
    <location>
        <begin position="1"/>
        <end position="86"/>
    </location>
</feature>
<organism evidence="2 3">
    <name type="scientific">Ciona intestinalis</name>
    <name type="common">Transparent sea squirt</name>
    <name type="synonym">Ascidia intestinalis</name>
    <dbReference type="NCBI Taxonomy" id="7719"/>
    <lineage>
        <taxon>Eukaryota</taxon>
        <taxon>Metazoa</taxon>
        <taxon>Chordata</taxon>
        <taxon>Tunicata</taxon>
        <taxon>Ascidiacea</taxon>
        <taxon>Phlebobranchia</taxon>
        <taxon>Cionidae</taxon>
        <taxon>Ciona</taxon>
    </lineage>
</organism>
<dbReference type="HOGENOM" id="CLU_2440182_0_0_1"/>